<dbReference type="EMBL" id="UINC01077331">
    <property type="protein sequence ID" value="SVC17358.1"/>
    <property type="molecule type" value="Genomic_DNA"/>
</dbReference>
<dbReference type="AlphaFoldDB" id="A0A382JZF7"/>
<gene>
    <name evidence="1" type="ORF">METZ01_LOCUS270212</name>
</gene>
<accession>A0A382JZF7</accession>
<organism evidence="1">
    <name type="scientific">marine metagenome</name>
    <dbReference type="NCBI Taxonomy" id="408172"/>
    <lineage>
        <taxon>unclassified sequences</taxon>
        <taxon>metagenomes</taxon>
        <taxon>ecological metagenomes</taxon>
    </lineage>
</organism>
<evidence type="ECO:0000313" key="1">
    <source>
        <dbReference type="EMBL" id="SVC17358.1"/>
    </source>
</evidence>
<sequence length="101" mass="11008">GTASYYGDGINHAITFAAATVAITNDFLMAIMFMLFTLSILGAYVTEFPIFPTLCQNEILHKAAISAPLGMGLRNDDWSGYSGVEQKARELPQFQHRASSC</sequence>
<proteinExistence type="predicted"/>
<reference evidence="1" key="1">
    <citation type="submission" date="2018-05" db="EMBL/GenBank/DDBJ databases">
        <authorList>
            <person name="Lanie J.A."/>
            <person name="Ng W.-L."/>
            <person name="Kazmierczak K.M."/>
            <person name="Andrzejewski T.M."/>
            <person name="Davidsen T.M."/>
            <person name="Wayne K.J."/>
            <person name="Tettelin H."/>
            <person name="Glass J.I."/>
            <person name="Rusch D."/>
            <person name="Podicherti R."/>
            <person name="Tsui H.-C.T."/>
            <person name="Winkler M.E."/>
        </authorList>
    </citation>
    <scope>NUCLEOTIDE SEQUENCE</scope>
</reference>
<protein>
    <submittedName>
        <fullName evidence="1">Uncharacterized protein</fullName>
    </submittedName>
</protein>
<feature type="non-terminal residue" evidence="1">
    <location>
        <position position="1"/>
    </location>
</feature>
<name>A0A382JZF7_9ZZZZ</name>